<name>A0ABY8JHD7_9BRAD</name>
<dbReference type="InterPro" id="IPR011006">
    <property type="entry name" value="CheY-like_superfamily"/>
</dbReference>
<dbReference type="PRINTS" id="PR00344">
    <property type="entry name" value="BCTRLSENSOR"/>
</dbReference>
<protein>
    <recommendedName>
        <fullName evidence="2">histidine kinase</fullName>
        <ecNumber evidence="2">2.7.13.3</ecNumber>
    </recommendedName>
</protein>
<keyword evidence="5" id="KW-0067">ATP-binding</keyword>
<dbReference type="SMART" id="SM00388">
    <property type="entry name" value="HisKA"/>
    <property type="match status" value="1"/>
</dbReference>
<dbReference type="EMBL" id="CP121646">
    <property type="protein sequence ID" value="WFU64866.1"/>
    <property type="molecule type" value="Genomic_DNA"/>
</dbReference>
<dbReference type="InterPro" id="IPR036890">
    <property type="entry name" value="HATPase_C_sf"/>
</dbReference>
<proteinExistence type="predicted"/>
<dbReference type="Proteomes" id="UP001221546">
    <property type="component" value="Chromosome"/>
</dbReference>
<organism evidence="5 6">
    <name type="scientific">Bradyrhizobium brasilense</name>
    <dbReference type="NCBI Taxonomy" id="1419277"/>
    <lineage>
        <taxon>Bacteria</taxon>
        <taxon>Pseudomonadati</taxon>
        <taxon>Pseudomonadota</taxon>
        <taxon>Alphaproteobacteria</taxon>
        <taxon>Hyphomicrobiales</taxon>
        <taxon>Nitrobacteraceae</taxon>
        <taxon>Bradyrhizobium</taxon>
    </lineage>
</organism>
<keyword evidence="6" id="KW-1185">Reference proteome</keyword>
<dbReference type="PANTHER" id="PTHR43065:SF42">
    <property type="entry name" value="TWO-COMPONENT SENSOR PPRA"/>
    <property type="match status" value="1"/>
</dbReference>
<evidence type="ECO:0000313" key="5">
    <source>
        <dbReference type="EMBL" id="WFU64866.1"/>
    </source>
</evidence>
<dbReference type="SUPFAM" id="SSF52172">
    <property type="entry name" value="CheY-like"/>
    <property type="match status" value="1"/>
</dbReference>
<dbReference type="InterPro" id="IPR003594">
    <property type="entry name" value="HATPase_dom"/>
</dbReference>
<keyword evidence="3" id="KW-0597">Phosphoprotein</keyword>
<evidence type="ECO:0000256" key="1">
    <source>
        <dbReference type="ARBA" id="ARBA00000085"/>
    </source>
</evidence>
<dbReference type="InterPro" id="IPR036097">
    <property type="entry name" value="HisK_dim/P_sf"/>
</dbReference>
<evidence type="ECO:0000313" key="6">
    <source>
        <dbReference type="Proteomes" id="UP001221546"/>
    </source>
</evidence>
<dbReference type="RefSeq" id="WP_076828086.1">
    <property type="nucleotide sequence ID" value="NZ_CP121646.1"/>
</dbReference>
<dbReference type="Gene3D" id="1.10.287.130">
    <property type="match status" value="1"/>
</dbReference>
<keyword evidence="5" id="KW-0547">Nucleotide-binding</keyword>
<dbReference type="SMART" id="SM00387">
    <property type="entry name" value="HATPase_c"/>
    <property type="match status" value="1"/>
</dbReference>
<accession>A0ABY8JHD7</accession>
<dbReference type="InterPro" id="IPR004358">
    <property type="entry name" value="Sig_transdc_His_kin-like_C"/>
</dbReference>
<dbReference type="PANTHER" id="PTHR43065">
    <property type="entry name" value="SENSOR HISTIDINE KINASE"/>
    <property type="match status" value="1"/>
</dbReference>
<comment type="catalytic activity">
    <reaction evidence="1">
        <text>ATP + protein L-histidine = ADP + protein N-phospho-L-histidine.</text>
        <dbReference type="EC" id="2.7.13.3"/>
    </reaction>
</comment>
<dbReference type="GO" id="GO:0005524">
    <property type="term" value="F:ATP binding"/>
    <property type="evidence" value="ECO:0007669"/>
    <property type="project" value="UniProtKB-KW"/>
</dbReference>
<sequence>MDGKILCVTLLIVVVFLVHLSIRLRSRAIALQRSAKLAHVITDISMRFIGARLENIDKEIDRAVADLAACIGSDRAYFVMSGSTPRLHLWHRSSLPPPPGWPVAAVELATQVKTFADGAIHVPHVGRMPVGERRTRCLEWGLGGWACARISGKDETRLVLGFDAVGNNCMIRTHEELSLLQTALDCIARAVERHETETARARLEERLQKARRMEKLGIFANGLAHSFNNILGGILGHSEMMEERAELDNRSMCSLAAIRRGAECARDLVDQMVAFASGHGVHRQPLKVSALIAETASLLGASLPENIEFIIREAPVATIVLGENASLQQVIIDLFDNAVHAIRDGGRIEIAAELRDVPDTLALSHDELRPGQYVCITVTDTGDGMDEATQGRIFQPFFASRSSTNSLGLATAREIISDHGGAVHVQSEPNKGSRFEIWLPEAPSMSASHDVTVPKTVILVASDRERVRCDEEMLAALGYEPIGFTNPDAALAACRADSNRFDMAVVGHFESTARSLEFATVLHASVPRLPIVLASLAVIGLSSDKLMTAGISSVVSWPIIPREIAAALVQSTV</sequence>
<dbReference type="InterPro" id="IPR003661">
    <property type="entry name" value="HisK_dim/P_dom"/>
</dbReference>
<dbReference type="Pfam" id="PF02518">
    <property type="entry name" value="HATPase_c"/>
    <property type="match status" value="1"/>
</dbReference>
<dbReference type="InterPro" id="IPR005467">
    <property type="entry name" value="His_kinase_dom"/>
</dbReference>
<dbReference type="EC" id="2.7.13.3" evidence="2"/>
<dbReference type="SUPFAM" id="SSF55874">
    <property type="entry name" value="ATPase domain of HSP90 chaperone/DNA topoisomerase II/histidine kinase"/>
    <property type="match status" value="1"/>
</dbReference>
<dbReference type="SUPFAM" id="SSF47384">
    <property type="entry name" value="Homodimeric domain of signal transducing histidine kinase"/>
    <property type="match status" value="1"/>
</dbReference>
<dbReference type="CDD" id="cd00082">
    <property type="entry name" value="HisKA"/>
    <property type="match status" value="1"/>
</dbReference>
<evidence type="ECO:0000259" key="4">
    <source>
        <dbReference type="PROSITE" id="PS50109"/>
    </source>
</evidence>
<dbReference type="Gene3D" id="3.30.565.10">
    <property type="entry name" value="Histidine kinase-like ATPase, C-terminal domain"/>
    <property type="match status" value="1"/>
</dbReference>
<dbReference type="PROSITE" id="PS50109">
    <property type="entry name" value="HIS_KIN"/>
    <property type="match status" value="1"/>
</dbReference>
<feature type="domain" description="Histidine kinase" evidence="4">
    <location>
        <begin position="222"/>
        <end position="443"/>
    </location>
</feature>
<gene>
    <name evidence="5" type="ORF">QA636_04770</name>
</gene>
<reference evidence="5 6" key="1">
    <citation type="submission" date="2023-04" db="EMBL/GenBank/DDBJ databases">
        <title>Australian commercial rhizobial inoculants.</title>
        <authorList>
            <person name="Kohlmeier M.G."/>
            <person name="O'Hara G.W."/>
            <person name="Colombi E."/>
            <person name="Ramsay J.P."/>
            <person name="Terpolilli J."/>
        </authorList>
    </citation>
    <scope>NUCLEOTIDE SEQUENCE [LARGE SCALE GENOMIC DNA]</scope>
    <source>
        <strain evidence="5 6">CB627</strain>
    </source>
</reference>
<evidence type="ECO:0000256" key="2">
    <source>
        <dbReference type="ARBA" id="ARBA00012438"/>
    </source>
</evidence>
<evidence type="ECO:0000256" key="3">
    <source>
        <dbReference type="ARBA" id="ARBA00022553"/>
    </source>
</evidence>